<keyword evidence="2" id="KW-1133">Transmembrane helix</keyword>
<dbReference type="RefSeq" id="XP_025368792.1">
    <property type="nucleotide sequence ID" value="XM_025510615.1"/>
</dbReference>
<dbReference type="AlphaFoldDB" id="A0A316VW12"/>
<keyword evidence="2" id="KW-0812">Transmembrane</keyword>
<dbReference type="EMBL" id="KZ819390">
    <property type="protein sequence ID" value="PWN41632.1"/>
    <property type="molecule type" value="Genomic_DNA"/>
</dbReference>
<keyword evidence="4" id="KW-1185">Reference proteome</keyword>
<proteinExistence type="predicted"/>
<gene>
    <name evidence="3" type="ORF">IE81DRAFT_169913</name>
</gene>
<organism evidence="3 4">
    <name type="scientific">Ceraceosorus guamensis</name>
    <dbReference type="NCBI Taxonomy" id="1522189"/>
    <lineage>
        <taxon>Eukaryota</taxon>
        <taxon>Fungi</taxon>
        <taxon>Dikarya</taxon>
        <taxon>Basidiomycota</taxon>
        <taxon>Ustilaginomycotina</taxon>
        <taxon>Exobasidiomycetes</taxon>
        <taxon>Ceraceosorales</taxon>
        <taxon>Ceraceosoraceae</taxon>
        <taxon>Ceraceosorus</taxon>
    </lineage>
</organism>
<name>A0A316VW12_9BASI</name>
<evidence type="ECO:0000256" key="2">
    <source>
        <dbReference type="SAM" id="Phobius"/>
    </source>
</evidence>
<dbReference type="InParanoid" id="A0A316VW12"/>
<protein>
    <submittedName>
        <fullName evidence="3">Uncharacterized protein</fullName>
    </submittedName>
</protein>
<evidence type="ECO:0000313" key="4">
    <source>
        <dbReference type="Proteomes" id="UP000245783"/>
    </source>
</evidence>
<sequence>MRVPNARSAYRPRSRKNAVCCIRGFQKLASPAWMLCYSPVSVFLAITVLLKGLEVRPTPIRFALGTGSQWGLRRTVVSAQPLRGQRRDSKLRPSMSSTDSARCAGLEEGLYA</sequence>
<evidence type="ECO:0000313" key="3">
    <source>
        <dbReference type="EMBL" id="PWN41632.1"/>
    </source>
</evidence>
<dbReference type="GeneID" id="37032485"/>
<feature type="transmembrane region" description="Helical" evidence="2">
    <location>
        <begin position="32"/>
        <end position="53"/>
    </location>
</feature>
<accession>A0A316VW12</accession>
<dbReference type="Proteomes" id="UP000245783">
    <property type="component" value="Unassembled WGS sequence"/>
</dbReference>
<feature type="region of interest" description="Disordered" evidence="1">
    <location>
        <begin position="83"/>
        <end position="112"/>
    </location>
</feature>
<keyword evidence="2" id="KW-0472">Membrane</keyword>
<reference evidence="3 4" key="1">
    <citation type="journal article" date="2018" name="Mol. Biol. Evol.">
        <title>Broad Genomic Sampling Reveals a Smut Pathogenic Ancestry of the Fungal Clade Ustilaginomycotina.</title>
        <authorList>
            <person name="Kijpornyongpan T."/>
            <person name="Mondo S.J."/>
            <person name="Barry K."/>
            <person name="Sandor L."/>
            <person name="Lee J."/>
            <person name="Lipzen A."/>
            <person name="Pangilinan J."/>
            <person name="LaButti K."/>
            <person name="Hainaut M."/>
            <person name="Henrissat B."/>
            <person name="Grigoriev I.V."/>
            <person name="Spatafora J.W."/>
            <person name="Aime M.C."/>
        </authorList>
    </citation>
    <scope>NUCLEOTIDE SEQUENCE [LARGE SCALE GENOMIC DNA]</scope>
    <source>
        <strain evidence="3 4">MCA 4658</strain>
    </source>
</reference>
<evidence type="ECO:0000256" key="1">
    <source>
        <dbReference type="SAM" id="MobiDB-lite"/>
    </source>
</evidence>